<protein>
    <submittedName>
        <fullName evidence="1">Glyoxalase</fullName>
    </submittedName>
</protein>
<dbReference type="RefSeq" id="WP_198842285.1">
    <property type="nucleotide sequence ID" value="NZ_JAEHFJ010000008.1"/>
</dbReference>
<comment type="caution">
    <text evidence="1">The sequence shown here is derived from an EMBL/GenBank/DDBJ whole genome shotgun (WGS) entry which is preliminary data.</text>
</comment>
<sequence>MNSRKEHLLSIRPIINYKVEAISEIEKFQNTTLRPILKFQNELLIAIFKAYIKRFKNAFYELPIAGKMNYIDNAVQKNTKFRNALKGLVTGMFTLDEYQYYSENSSEISKRMMQMISERLKDQLQLFEN</sequence>
<gene>
    <name evidence="1" type="ORF">JBL43_15350</name>
</gene>
<proteinExistence type="predicted"/>
<accession>A0ABS0WUH4</accession>
<dbReference type="EMBL" id="JAEHFJ010000008">
    <property type="protein sequence ID" value="MBJ2175627.1"/>
    <property type="molecule type" value="Genomic_DNA"/>
</dbReference>
<keyword evidence="2" id="KW-1185">Reference proteome</keyword>
<organism evidence="1 2">
    <name type="scientific">Aureibaculum flavum</name>
    <dbReference type="NCBI Taxonomy" id="2795986"/>
    <lineage>
        <taxon>Bacteria</taxon>
        <taxon>Pseudomonadati</taxon>
        <taxon>Bacteroidota</taxon>
        <taxon>Flavobacteriia</taxon>
        <taxon>Flavobacteriales</taxon>
        <taxon>Flavobacteriaceae</taxon>
        <taxon>Aureibaculum</taxon>
    </lineage>
</organism>
<evidence type="ECO:0000313" key="1">
    <source>
        <dbReference type="EMBL" id="MBJ2175627.1"/>
    </source>
</evidence>
<name>A0ABS0WUH4_9FLAO</name>
<reference evidence="1 2" key="1">
    <citation type="submission" date="2020-12" db="EMBL/GenBank/DDBJ databases">
        <title>Aureibaculum luteum sp. nov. and Aureibaculum flavum sp. nov., novel members of the family Flavobacteriaceae isolated from Antarctic intertidal sediments.</title>
        <authorList>
            <person name="He X."/>
            <person name="Zhang X."/>
        </authorList>
    </citation>
    <scope>NUCLEOTIDE SEQUENCE [LARGE SCALE GENOMIC DNA]</scope>
    <source>
        <strain evidence="1 2">A20</strain>
    </source>
</reference>
<dbReference type="Proteomes" id="UP000623301">
    <property type="component" value="Unassembled WGS sequence"/>
</dbReference>
<evidence type="ECO:0000313" key="2">
    <source>
        <dbReference type="Proteomes" id="UP000623301"/>
    </source>
</evidence>